<accession>G5H508</accession>
<dbReference type="Proteomes" id="UP000006008">
    <property type="component" value="Unassembled WGS sequence"/>
</dbReference>
<keyword evidence="2" id="KW-1185">Reference proteome</keyword>
<protein>
    <submittedName>
        <fullName evidence="1">Uncharacterized protein</fullName>
    </submittedName>
</protein>
<dbReference type="EMBL" id="ADLD01000002">
    <property type="protein sequence ID" value="EHB93525.1"/>
    <property type="molecule type" value="Genomic_DNA"/>
</dbReference>
<dbReference type="HOGENOM" id="CLU_2299753_0_0_10"/>
<dbReference type="AlphaFoldDB" id="G5H508"/>
<organism evidence="1 2">
    <name type="scientific">Alistipes indistinctus YIT 12060</name>
    <dbReference type="NCBI Taxonomy" id="742725"/>
    <lineage>
        <taxon>Bacteria</taxon>
        <taxon>Pseudomonadati</taxon>
        <taxon>Bacteroidota</taxon>
        <taxon>Bacteroidia</taxon>
        <taxon>Bacteroidales</taxon>
        <taxon>Rikenellaceae</taxon>
        <taxon>Alistipes</taxon>
    </lineage>
</organism>
<evidence type="ECO:0000313" key="1">
    <source>
        <dbReference type="EMBL" id="EHB93525.1"/>
    </source>
</evidence>
<reference evidence="1 2" key="1">
    <citation type="submission" date="2011-08" db="EMBL/GenBank/DDBJ databases">
        <title>The Genome Sequence of Alistipes indistinctus YIT 12060.</title>
        <authorList>
            <consortium name="The Broad Institute Genome Sequencing Platform"/>
            <person name="Earl A."/>
            <person name="Ward D."/>
            <person name="Feldgarden M."/>
            <person name="Gevers D."/>
            <person name="Morotomi M."/>
            <person name="Young S.K."/>
            <person name="Zeng Q."/>
            <person name="Gargeya S."/>
            <person name="Fitzgerald M."/>
            <person name="Haas B."/>
            <person name="Abouelleil A."/>
            <person name="Alvarado L."/>
            <person name="Arachchi H.M."/>
            <person name="Berlin A."/>
            <person name="Brown A."/>
            <person name="Chapman S.B."/>
            <person name="Chen Z."/>
            <person name="Dunbar C."/>
            <person name="Freedman E."/>
            <person name="Gearin G."/>
            <person name="Gellesch M."/>
            <person name="Goldberg J."/>
            <person name="Griggs A."/>
            <person name="Gujja S."/>
            <person name="Heiman D."/>
            <person name="Howarth C."/>
            <person name="Larson L."/>
            <person name="Lui A."/>
            <person name="MacDonald P.J.P."/>
            <person name="Montmayeur A."/>
            <person name="Murphy C."/>
            <person name="Neiman D."/>
            <person name="Pearson M."/>
            <person name="Priest M."/>
            <person name="Roberts A."/>
            <person name="Saif S."/>
            <person name="Shea T."/>
            <person name="Shenoy N."/>
            <person name="Sisk P."/>
            <person name="Stolte C."/>
            <person name="Sykes S."/>
            <person name="Wortman J."/>
            <person name="Nusbaum C."/>
            <person name="Birren B."/>
        </authorList>
    </citation>
    <scope>NUCLEOTIDE SEQUENCE [LARGE SCALE GENOMIC DNA]</scope>
    <source>
        <strain evidence="1 2">YIT 12060</strain>
    </source>
</reference>
<dbReference type="STRING" id="742725.HMPREF9450_00018"/>
<gene>
    <name evidence="1" type="ORF">HMPREF9450_00018</name>
</gene>
<name>G5H508_9BACT</name>
<sequence>MEFTKTVNGGHLHLDGEIIWEHKTPDYIELVVLTIKQEIPITLRQMLDSGDILIQVDTAFAVAGGYNSVEHMEAVIGHSAPRWVRAEGKRATLKRHGRVN</sequence>
<proteinExistence type="predicted"/>
<comment type="caution">
    <text evidence="1">The sequence shown here is derived from an EMBL/GenBank/DDBJ whole genome shotgun (WGS) entry which is preliminary data.</text>
</comment>
<evidence type="ECO:0000313" key="2">
    <source>
        <dbReference type="Proteomes" id="UP000006008"/>
    </source>
</evidence>